<evidence type="ECO:0000313" key="1">
    <source>
        <dbReference type="EMBL" id="KAK2553010.1"/>
    </source>
</evidence>
<evidence type="ECO:0000313" key="2">
    <source>
        <dbReference type="Proteomes" id="UP001249851"/>
    </source>
</evidence>
<organism evidence="1 2">
    <name type="scientific">Acropora cervicornis</name>
    <name type="common">Staghorn coral</name>
    <dbReference type="NCBI Taxonomy" id="6130"/>
    <lineage>
        <taxon>Eukaryota</taxon>
        <taxon>Metazoa</taxon>
        <taxon>Cnidaria</taxon>
        <taxon>Anthozoa</taxon>
        <taxon>Hexacorallia</taxon>
        <taxon>Scleractinia</taxon>
        <taxon>Astrocoeniina</taxon>
        <taxon>Acroporidae</taxon>
        <taxon>Acropora</taxon>
    </lineage>
</organism>
<sequence>MTCTLTFLHRTLAVFQNLTIVLPKRFVDFNWLELFGVLATIPVHRRKGQTLCCPAVTRGLTKLQLAS</sequence>
<comment type="caution">
    <text evidence="1">The sequence shown here is derived from an EMBL/GenBank/DDBJ whole genome shotgun (WGS) entry which is preliminary data.</text>
</comment>
<name>A0AAD9UXA6_ACRCE</name>
<protein>
    <submittedName>
        <fullName evidence="1">Uncharacterized protein</fullName>
    </submittedName>
</protein>
<gene>
    <name evidence="1" type="ORF">P5673_025728</name>
</gene>
<reference evidence="1" key="1">
    <citation type="journal article" date="2023" name="G3 (Bethesda)">
        <title>Whole genome assembly and annotation of the endangered Caribbean coral Acropora cervicornis.</title>
        <authorList>
            <person name="Selwyn J.D."/>
            <person name="Vollmer S.V."/>
        </authorList>
    </citation>
    <scope>NUCLEOTIDE SEQUENCE</scope>
    <source>
        <strain evidence="1">K2</strain>
    </source>
</reference>
<reference evidence="1" key="2">
    <citation type="journal article" date="2023" name="Science">
        <title>Genomic signatures of disease resistance in endangered staghorn corals.</title>
        <authorList>
            <person name="Vollmer S.V."/>
            <person name="Selwyn J.D."/>
            <person name="Despard B.A."/>
            <person name="Roesel C.L."/>
        </authorList>
    </citation>
    <scope>NUCLEOTIDE SEQUENCE</scope>
    <source>
        <strain evidence="1">K2</strain>
    </source>
</reference>
<dbReference type="EMBL" id="JARQWQ010000081">
    <property type="protein sequence ID" value="KAK2553010.1"/>
    <property type="molecule type" value="Genomic_DNA"/>
</dbReference>
<accession>A0AAD9UXA6</accession>
<keyword evidence="2" id="KW-1185">Reference proteome</keyword>
<dbReference type="Proteomes" id="UP001249851">
    <property type="component" value="Unassembled WGS sequence"/>
</dbReference>
<proteinExistence type="predicted"/>
<dbReference type="AlphaFoldDB" id="A0AAD9UXA6"/>